<keyword evidence="7" id="KW-1185">Reference proteome</keyword>
<dbReference type="GO" id="GO:0005789">
    <property type="term" value="C:endoplasmic reticulum membrane"/>
    <property type="evidence" value="ECO:0007669"/>
    <property type="project" value="UniProtKB-SubCell"/>
</dbReference>
<evidence type="ECO:0000256" key="3">
    <source>
        <dbReference type="ARBA" id="ARBA00022989"/>
    </source>
</evidence>
<organism evidence="6 7">
    <name type="scientific">Maudiozyma humilis</name>
    <name type="common">Sour dough yeast</name>
    <name type="synonym">Kazachstania humilis</name>
    <dbReference type="NCBI Taxonomy" id="51915"/>
    <lineage>
        <taxon>Eukaryota</taxon>
        <taxon>Fungi</taxon>
        <taxon>Dikarya</taxon>
        <taxon>Ascomycota</taxon>
        <taxon>Saccharomycotina</taxon>
        <taxon>Saccharomycetes</taxon>
        <taxon>Saccharomycetales</taxon>
        <taxon>Saccharomycetaceae</taxon>
        <taxon>Maudiozyma</taxon>
    </lineage>
</organism>
<name>A0AAV5SAZ2_MAUHU</name>
<evidence type="ECO:0000313" key="7">
    <source>
        <dbReference type="Proteomes" id="UP001377567"/>
    </source>
</evidence>
<dbReference type="EMBL" id="BTGD01000025">
    <property type="protein sequence ID" value="GMM59023.1"/>
    <property type="molecule type" value="Genomic_DNA"/>
</dbReference>
<comment type="pathway">
    <text evidence="5">Protein modification; protein glycosylation.</text>
</comment>
<comment type="function">
    <text evidence="5">Regulatory subunit of the dolichol-phosphate mannose (DPM) synthase complex; essential for the ER localization.</text>
</comment>
<dbReference type="InterPro" id="IPR009914">
    <property type="entry name" value="DPM2"/>
</dbReference>
<keyword evidence="4 5" id="KW-0472">Membrane</keyword>
<protein>
    <recommendedName>
        <fullName evidence="5">Dolichol phosphate-mannose biosynthesis regulatory protein</fullName>
    </recommendedName>
</protein>
<gene>
    <name evidence="6" type="ORF">DAKH74_056400</name>
</gene>
<dbReference type="AlphaFoldDB" id="A0AAV5SAZ2"/>
<dbReference type="GO" id="GO:0180047">
    <property type="term" value="P:dolichol phosphate mannose biosynthetic process"/>
    <property type="evidence" value="ECO:0007669"/>
    <property type="project" value="InterPro"/>
</dbReference>
<keyword evidence="2 5" id="KW-0812">Transmembrane</keyword>
<evidence type="ECO:0000256" key="4">
    <source>
        <dbReference type="ARBA" id="ARBA00023136"/>
    </source>
</evidence>
<dbReference type="Pfam" id="PF07297">
    <property type="entry name" value="DPM2"/>
    <property type="match status" value="1"/>
</dbReference>
<reference evidence="6 7" key="1">
    <citation type="journal article" date="2023" name="Elife">
        <title>Identification of key yeast species and microbe-microbe interactions impacting larval growth of Drosophila in the wild.</title>
        <authorList>
            <person name="Mure A."/>
            <person name="Sugiura Y."/>
            <person name="Maeda R."/>
            <person name="Honda K."/>
            <person name="Sakurai N."/>
            <person name="Takahashi Y."/>
            <person name="Watada M."/>
            <person name="Katoh T."/>
            <person name="Gotoh A."/>
            <person name="Gotoh Y."/>
            <person name="Taniguchi I."/>
            <person name="Nakamura K."/>
            <person name="Hayashi T."/>
            <person name="Katayama T."/>
            <person name="Uemura T."/>
            <person name="Hattori Y."/>
        </authorList>
    </citation>
    <scope>NUCLEOTIDE SEQUENCE [LARGE SCALE GENOMIC DNA]</scope>
    <source>
        <strain evidence="6 7">KH-74</strain>
    </source>
</reference>
<feature type="transmembrane region" description="Helical" evidence="5">
    <location>
        <begin position="76"/>
        <end position="101"/>
    </location>
</feature>
<comment type="similarity">
    <text evidence="5">Belongs to the DPM2 family.</text>
</comment>
<evidence type="ECO:0000313" key="6">
    <source>
        <dbReference type="EMBL" id="GMM59023.1"/>
    </source>
</evidence>
<dbReference type="Proteomes" id="UP001377567">
    <property type="component" value="Unassembled WGS sequence"/>
</dbReference>
<sequence length="115" mass="13305">MKNREHEHSHRHTVAPVFTRAQPHQSVSDHAPSSHPHTMNRFVLHILAFIYYAVWLLLPIFDLEGRWAVFPFPSIYAVYIPIVLLLIGFTIIGTFVGVLLLRDTEDETMEADTKR</sequence>
<keyword evidence="3 5" id="KW-1133">Transmembrane helix</keyword>
<evidence type="ECO:0000256" key="2">
    <source>
        <dbReference type="ARBA" id="ARBA00022692"/>
    </source>
</evidence>
<evidence type="ECO:0000256" key="1">
    <source>
        <dbReference type="ARBA" id="ARBA00004141"/>
    </source>
</evidence>
<proteinExistence type="inferred from homology"/>
<comment type="subcellular location">
    <subcellularLocation>
        <location evidence="5">Endoplasmic reticulum membrane</location>
        <topology evidence="5">Multi-pass membrane protein</topology>
    </subcellularLocation>
    <subcellularLocation>
        <location evidence="1">Membrane</location>
        <topology evidence="1">Multi-pass membrane protein</topology>
    </subcellularLocation>
</comment>
<comment type="subunit">
    <text evidence="5">Component of the dolichol-phosphate mannose (DPM) synthase complex.</text>
</comment>
<evidence type="ECO:0000256" key="5">
    <source>
        <dbReference type="RuleBase" id="RU365084"/>
    </source>
</evidence>
<feature type="transmembrane region" description="Helical" evidence="5">
    <location>
        <begin position="42"/>
        <end position="61"/>
    </location>
</feature>
<keyword evidence="5" id="KW-0256">Endoplasmic reticulum</keyword>
<dbReference type="GO" id="GO:0030234">
    <property type="term" value="F:enzyme regulator activity"/>
    <property type="evidence" value="ECO:0007669"/>
    <property type="project" value="UniProtKB-UniRule"/>
</dbReference>
<accession>A0AAV5SAZ2</accession>
<comment type="caution">
    <text evidence="6">The sequence shown here is derived from an EMBL/GenBank/DDBJ whole genome shotgun (WGS) entry which is preliminary data.</text>
</comment>